<dbReference type="PaxDb" id="3827-XP_004515388.1"/>
<name>A0A3Q7XS37_CICAR</name>
<keyword evidence="1" id="KW-1185">Reference proteome</keyword>
<dbReference type="AlphaFoldDB" id="A0A3Q7XS37"/>
<dbReference type="OrthoDB" id="1872195at2759"/>
<reference evidence="2" key="1">
    <citation type="submission" date="2025-08" db="UniProtKB">
        <authorList>
            <consortium name="RefSeq"/>
        </authorList>
    </citation>
    <scope>IDENTIFICATION</scope>
    <source>
        <tissue evidence="2">Etiolated seedlings</tissue>
    </source>
</reference>
<dbReference type="RefSeq" id="XP_027186626.1">
    <property type="nucleotide sequence ID" value="XM_027330825.1"/>
</dbReference>
<sequence>MSCFCFLVDQKTKIRRSKPVAGTCSRCRSSARVADMMTQTRFCYVPVNSKYWKAIICSFCGAILKSYRQASY</sequence>
<dbReference type="Proteomes" id="UP000087171">
    <property type="component" value="Unplaced"/>
</dbReference>
<dbReference type="PANTHER" id="PTHR33320:SF19">
    <property type="entry name" value="GATA-TYPE DOMAIN-CONTAINING PROTEIN"/>
    <property type="match status" value="1"/>
</dbReference>
<evidence type="ECO:0000313" key="1">
    <source>
        <dbReference type="Proteomes" id="UP000087171"/>
    </source>
</evidence>
<evidence type="ECO:0000313" key="2">
    <source>
        <dbReference type="RefSeq" id="XP_027186626.1"/>
    </source>
</evidence>
<protein>
    <submittedName>
        <fullName evidence="2">Uncharacterized protein LOC101502637</fullName>
    </submittedName>
</protein>
<gene>
    <name evidence="2" type="primary">LOC101502637</name>
</gene>
<dbReference type="STRING" id="3827.A0A3Q7XS37"/>
<dbReference type="PANTHER" id="PTHR33320">
    <property type="entry name" value="METHIONYL-TRNA SYNTHETASE"/>
    <property type="match status" value="1"/>
</dbReference>
<proteinExistence type="predicted"/>
<dbReference type="GeneID" id="101502637"/>
<organism evidence="1 2">
    <name type="scientific">Cicer arietinum</name>
    <name type="common">Chickpea</name>
    <name type="synonym">Garbanzo</name>
    <dbReference type="NCBI Taxonomy" id="3827"/>
    <lineage>
        <taxon>Eukaryota</taxon>
        <taxon>Viridiplantae</taxon>
        <taxon>Streptophyta</taxon>
        <taxon>Embryophyta</taxon>
        <taxon>Tracheophyta</taxon>
        <taxon>Spermatophyta</taxon>
        <taxon>Magnoliopsida</taxon>
        <taxon>eudicotyledons</taxon>
        <taxon>Gunneridae</taxon>
        <taxon>Pentapetalae</taxon>
        <taxon>rosids</taxon>
        <taxon>fabids</taxon>
        <taxon>Fabales</taxon>
        <taxon>Fabaceae</taxon>
        <taxon>Papilionoideae</taxon>
        <taxon>50 kb inversion clade</taxon>
        <taxon>NPAAA clade</taxon>
        <taxon>Hologalegina</taxon>
        <taxon>IRL clade</taxon>
        <taxon>Cicereae</taxon>
        <taxon>Cicer</taxon>
    </lineage>
</organism>
<accession>A0A3Q7XS37</accession>
<dbReference type="KEGG" id="cam:101502637"/>